<dbReference type="EMBL" id="BSXW01000074">
    <property type="protein sequence ID" value="GMF11408.1"/>
    <property type="molecule type" value="Genomic_DNA"/>
</dbReference>
<organism evidence="1 2">
    <name type="scientific">Phytophthora lilii</name>
    <dbReference type="NCBI Taxonomy" id="2077276"/>
    <lineage>
        <taxon>Eukaryota</taxon>
        <taxon>Sar</taxon>
        <taxon>Stramenopiles</taxon>
        <taxon>Oomycota</taxon>
        <taxon>Peronosporomycetes</taxon>
        <taxon>Peronosporales</taxon>
        <taxon>Peronosporaceae</taxon>
        <taxon>Phytophthora</taxon>
    </lineage>
</organism>
<dbReference type="AlphaFoldDB" id="A0A9W6WNM2"/>
<dbReference type="OrthoDB" id="127244at2759"/>
<evidence type="ECO:0000313" key="1">
    <source>
        <dbReference type="EMBL" id="GMF11408.1"/>
    </source>
</evidence>
<comment type="caution">
    <text evidence="1">The sequence shown here is derived from an EMBL/GenBank/DDBJ whole genome shotgun (WGS) entry which is preliminary data.</text>
</comment>
<evidence type="ECO:0000313" key="2">
    <source>
        <dbReference type="Proteomes" id="UP001165083"/>
    </source>
</evidence>
<gene>
    <name evidence="1" type="ORF">Plil01_000211400</name>
</gene>
<reference evidence="1" key="1">
    <citation type="submission" date="2023-04" db="EMBL/GenBank/DDBJ databases">
        <title>Phytophthora lilii NBRC 32176.</title>
        <authorList>
            <person name="Ichikawa N."/>
            <person name="Sato H."/>
            <person name="Tonouchi N."/>
        </authorList>
    </citation>
    <scope>NUCLEOTIDE SEQUENCE</scope>
    <source>
        <strain evidence="1">NBRC 32176</strain>
    </source>
</reference>
<accession>A0A9W6WNM2</accession>
<sequence>MLQLCASSYAHAGVKKAKVIASPPDKKIKKKTKKPLANPTTAYALRKERKRLLVEQVEYLQNKLDELKFRLLVKQGEVDKAMQRRETENVVLHELIREQLVALATMQAAVASHVVRTAELSILGTLQPAQSVIQLGTDREGRTKTLMALKGRKLWEAERYIVAKSNQLEPGSSYCHEERFDSPDGDYCTVRFENAPIRGASAKVVFDTILDTILNAEILLSELFGSINVREDNEFESAEFTQVRLVSSVSSGVTVEANTVLFSNFTDGVDGGFGIITQDFVDLDELHPYKSNERVRRDTTTIISVRGRPAQDDELPEVVVSRWTLLKIHHSDLNISRETAMKESSMCWGDTAQKCINQKLQNTNTSTLTLP</sequence>
<proteinExistence type="predicted"/>
<keyword evidence="2" id="KW-1185">Reference proteome</keyword>
<protein>
    <submittedName>
        <fullName evidence="1">Unnamed protein product</fullName>
    </submittedName>
</protein>
<dbReference type="Proteomes" id="UP001165083">
    <property type="component" value="Unassembled WGS sequence"/>
</dbReference>
<name>A0A9W6WNM2_9STRA</name>